<dbReference type="Gene3D" id="1.10.10.2910">
    <property type="match status" value="1"/>
</dbReference>
<gene>
    <name evidence="2" type="ORF">Uis4E_2173</name>
</gene>
<proteinExistence type="predicted"/>
<dbReference type="Pfam" id="PF06114">
    <property type="entry name" value="Peptidase_M78"/>
    <property type="match status" value="1"/>
</dbReference>
<dbReference type="InterPro" id="IPR010359">
    <property type="entry name" value="IrrE_HExxH"/>
</dbReference>
<keyword evidence="3" id="KW-1185">Reference proteome</keyword>
<reference evidence="2 3" key="1">
    <citation type="submission" date="2017-07" db="EMBL/GenBank/DDBJ databases">
        <title>Bifidobacterium novel species.</title>
        <authorList>
            <person name="Lugli G.A."/>
            <person name="Milani C."/>
            <person name="Duranti S."/>
            <person name="Mangifesta M."/>
        </authorList>
    </citation>
    <scope>NUCLEOTIDE SEQUENCE [LARGE SCALE GENOMIC DNA]</scope>
    <source>
        <strain evidence="2 3">77</strain>
    </source>
</reference>
<evidence type="ECO:0000313" key="2">
    <source>
        <dbReference type="EMBL" id="PLS25998.1"/>
    </source>
</evidence>
<comment type="caution">
    <text evidence="2">The sequence shown here is derived from an EMBL/GenBank/DDBJ whole genome shotgun (WGS) entry which is preliminary data.</text>
</comment>
<name>A0A2N5IVN2_9BIFI</name>
<dbReference type="RefSeq" id="WP_243394562.1">
    <property type="nucleotide sequence ID" value="NZ_NMWT01000036.1"/>
</dbReference>
<dbReference type="AlphaFoldDB" id="A0A2N5IVN2"/>
<sequence>MPPLDYSHMLYGPLRMALYSLVPELTILSAPKLPGNRMGVYDDVRKTILIDRRLTYTQKRCALVHELVHWSHGDNRCGLNERRTRLETARLLVDEEAYKKAEAMYDTDIWQIAGDLNITIQVIRDWQEWRRAR</sequence>
<evidence type="ECO:0000259" key="1">
    <source>
        <dbReference type="Pfam" id="PF06114"/>
    </source>
</evidence>
<organism evidence="2 3">
    <name type="scientific">Bifidobacterium parmae</name>
    <dbReference type="NCBI Taxonomy" id="361854"/>
    <lineage>
        <taxon>Bacteria</taxon>
        <taxon>Bacillati</taxon>
        <taxon>Actinomycetota</taxon>
        <taxon>Actinomycetes</taxon>
        <taxon>Bifidobacteriales</taxon>
        <taxon>Bifidobacteriaceae</taxon>
        <taxon>Bifidobacterium</taxon>
    </lineage>
</organism>
<evidence type="ECO:0000313" key="3">
    <source>
        <dbReference type="Proteomes" id="UP000235034"/>
    </source>
</evidence>
<accession>A0A2N5IVN2</accession>
<protein>
    <recommendedName>
        <fullName evidence="1">IrrE N-terminal-like domain-containing protein</fullName>
    </recommendedName>
</protein>
<dbReference type="EMBL" id="NMWT01000036">
    <property type="protein sequence ID" value="PLS25998.1"/>
    <property type="molecule type" value="Genomic_DNA"/>
</dbReference>
<feature type="domain" description="IrrE N-terminal-like" evidence="1">
    <location>
        <begin position="41"/>
        <end position="120"/>
    </location>
</feature>
<dbReference type="Proteomes" id="UP000235034">
    <property type="component" value="Unassembled WGS sequence"/>
</dbReference>